<dbReference type="Gene3D" id="1.10.10.10">
    <property type="entry name" value="Winged helix-like DNA-binding domain superfamily/Winged helix DNA-binding domain"/>
    <property type="match status" value="1"/>
</dbReference>
<dbReference type="SUPFAM" id="SSF46785">
    <property type="entry name" value="Winged helix' DNA-binding domain"/>
    <property type="match status" value="1"/>
</dbReference>
<evidence type="ECO:0000256" key="1">
    <source>
        <dbReference type="ARBA" id="ARBA00023015"/>
    </source>
</evidence>
<comment type="caution">
    <text evidence="5">The sequence shown here is derived from an EMBL/GenBank/DDBJ whole genome shotgun (WGS) entry which is preliminary data.</text>
</comment>
<proteinExistence type="predicted"/>
<dbReference type="EMBL" id="JAAGUX010000206">
    <property type="protein sequence ID" value="NEW59639.1"/>
    <property type="molecule type" value="Genomic_DNA"/>
</dbReference>
<dbReference type="PRINTS" id="PR00598">
    <property type="entry name" value="HTHMARR"/>
</dbReference>
<dbReference type="PROSITE" id="PS50995">
    <property type="entry name" value="HTH_MARR_2"/>
    <property type="match status" value="1"/>
</dbReference>
<feature type="domain" description="HTH marR-type" evidence="4">
    <location>
        <begin position="1"/>
        <end position="78"/>
    </location>
</feature>
<name>A0ABX0D1G6_9NOCA</name>
<sequence length="78" mass="9119">RYPPHLLLISMSRDLTSTLFSDFISMSRLSDRRGGRDMVTNRIDRMEAKGLVERVRDPHDRRSVRVRLTAHGVEIVDR</sequence>
<accession>A0ABX0D1G6</accession>
<keyword evidence="2 5" id="KW-0238">DNA-binding</keyword>
<evidence type="ECO:0000256" key="2">
    <source>
        <dbReference type="ARBA" id="ARBA00023125"/>
    </source>
</evidence>
<dbReference type="InterPro" id="IPR036390">
    <property type="entry name" value="WH_DNA-bd_sf"/>
</dbReference>
<keyword evidence="1" id="KW-0805">Transcription regulation</keyword>
<feature type="non-terminal residue" evidence="5">
    <location>
        <position position="1"/>
    </location>
</feature>
<dbReference type="Proteomes" id="UP000470876">
    <property type="component" value="Unassembled WGS sequence"/>
</dbReference>
<protein>
    <submittedName>
        <fullName evidence="5">Winged helix DNA-binding protein</fullName>
    </submittedName>
</protein>
<evidence type="ECO:0000256" key="3">
    <source>
        <dbReference type="ARBA" id="ARBA00023163"/>
    </source>
</evidence>
<organism evidence="5 6">
    <name type="scientific">Nocardia cyriacigeorgica</name>
    <dbReference type="NCBI Taxonomy" id="135487"/>
    <lineage>
        <taxon>Bacteria</taxon>
        <taxon>Bacillati</taxon>
        <taxon>Actinomycetota</taxon>
        <taxon>Actinomycetes</taxon>
        <taxon>Mycobacteriales</taxon>
        <taxon>Nocardiaceae</taxon>
        <taxon>Nocardia</taxon>
    </lineage>
</organism>
<gene>
    <name evidence="5" type="ORF">GV794_29060</name>
</gene>
<dbReference type="PANTHER" id="PTHR42756:SF1">
    <property type="entry name" value="TRANSCRIPTIONAL REPRESSOR OF EMRAB OPERON"/>
    <property type="match status" value="1"/>
</dbReference>
<reference evidence="5 6" key="1">
    <citation type="submission" date="2020-01" db="EMBL/GenBank/DDBJ databases">
        <title>Genetics and antimicrobial susceptibilities of Nocardia species isolated from the soil; a comparison with species isolated from humans.</title>
        <authorList>
            <person name="Carrasco G."/>
            <person name="Monzon S."/>
            <person name="Sansegundo M."/>
            <person name="Garcia E."/>
            <person name="Garrido N."/>
            <person name="Medina M.J."/>
            <person name="Villalon P."/>
            <person name="Ramirez-Arocha A.C."/>
            <person name="Jimenez P."/>
            <person name="Cuesta I."/>
            <person name="Valdezate S."/>
        </authorList>
    </citation>
    <scope>NUCLEOTIDE SEQUENCE [LARGE SCALE GENOMIC DNA]</scope>
    <source>
        <strain evidence="5 6">CNM20110649</strain>
    </source>
</reference>
<dbReference type="InterPro" id="IPR036388">
    <property type="entry name" value="WH-like_DNA-bd_sf"/>
</dbReference>
<dbReference type="PANTHER" id="PTHR42756">
    <property type="entry name" value="TRANSCRIPTIONAL REGULATOR, MARR"/>
    <property type="match status" value="1"/>
</dbReference>
<evidence type="ECO:0000313" key="5">
    <source>
        <dbReference type="EMBL" id="NEW59639.1"/>
    </source>
</evidence>
<evidence type="ECO:0000313" key="6">
    <source>
        <dbReference type="Proteomes" id="UP000470876"/>
    </source>
</evidence>
<dbReference type="GO" id="GO:0003677">
    <property type="term" value="F:DNA binding"/>
    <property type="evidence" value="ECO:0007669"/>
    <property type="project" value="UniProtKB-KW"/>
</dbReference>
<keyword evidence="6" id="KW-1185">Reference proteome</keyword>
<evidence type="ECO:0000259" key="4">
    <source>
        <dbReference type="PROSITE" id="PS50995"/>
    </source>
</evidence>
<feature type="non-terminal residue" evidence="5">
    <location>
        <position position="78"/>
    </location>
</feature>
<keyword evidence="3" id="KW-0804">Transcription</keyword>
<dbReference type="Pfam" id="PF01047">
    <property type="entry name" value="MarR"/>
    <property type="match status" value="1"/>
</dbReference>
<dbReference type="InterPro" id="IPR000835">
    <property type="entry name" value="HTH_MarR-typ"/>
</dbReference>